<evidence type="ECO:0000313" key="1">
    <source>
        <dbReference type="EMBL" id="KAL0484330.1"/>
    </source>
</evidence>
<comment type="caution">
    <text evidence="1">The sequence shown here is derived from an EMBL/GenBank/DDBJ whole genome shotgun (WGS) entry which is preliminary data.</text>
</comment>
<dbReference type="EMBL" id="JAOPGA020001034">
    <property type="protein sequence ID" value="KAL0484330.1"/>
    <property type="molecule type" value="Genomic_DNA"/>
</dbReference>
<organism evidence="1 2">
    <name type="scientific">Acrasis kona</name>
    <dbReference type="NCBI Taxonomy" id="1008807"/>
    <lineage>
        <taxon>Eukaryota</taxon>
        <taxon>Discoba</taxon>
        <taxon>Heterolobosea</taxon>
        <taxon>Tetramitia</taxon>
        <taxon>Eutetramitia</taxon>
        <taxon>Acrasidae</taxon>
        <taxon>Acrasis</taxon>
    </lineage>
</organism>
<evidence type="ECO:0000313" key="2">
    <source>
        <dbReference type="Proteomes" id="UP001431209"/>
    </source>
</evidence>
<accession>A0AAW2Z4N5</accession>
<name>A0AAW2Z4N5_9EUKA</name>
<reference evidence="1 2" key="1">
    <citation type="submission" date="2024-03" db="EMBL/GenBank/DDBJ databases">
        <title>The Acrasis kona genome and developmental transcriptomes reveal deep origins of eukaryotic multicellular pathways.</title>
        <authorList>
            <person name="Sheikh S."/>
            <person name="Fu C.-J."/>
            <person name="Brown M.W."/>
            <person name="Baldauf S.L."/>
        </authorList>
    </citation>
    <scope>NUCLEOTIDE SEQUENCE [LARGE SCALE GENOMIC DNA]</scope>
    <source>
        <strain evidence="1 2">ATCC MYA-3509</strain>
    </source>
</reference>
<sequence>MNLPTRSPITASNGESLNDNIAVTRKKLHIVSKEYVKQRKELERISQIALQQHEDIEFQTSTINDLTEQCTKQQELIKDLSNRLNVERDMADNVLKMNLNLTEVPINNEKPKEPIQLLIEETIVDAEQDTVQDLLEKNSLLRMELFAEREEKHKLKREKEKLDELVAYLYSQIALTDTNNKNDGISNTNTI</sequence>
<proteinExistence type="predicted"/>
<dbReference type="Proteomes" id="UP001431209">
    <property type="component" value="Unassembled WGS sequence"/>
</dbReference>
<keyword evidence="2" id="KW-1185">Reference proteome</keyword>
<protein>
    <submittedName>
        <fullName evidence="1">Laminin subunit LanA</fullName>
    </submittedName>
</protein>
<dbReference type="AlphaFoldDB" id="A0AAW2Z4N5"/>
<gene>
    <name evidence="1" type="ORF">AKO1_004958</name>
</gene>